<reference evidence="2 3" key="1">
    <citation type="submission" date="2016-07" db="EMBL/GenBank/DDBJ databases">
        <title>Draft genome sequence of Prauserella sp. YIM 121212, isolated from alkaline soil.</title>
        <authorList>
            <person name="Ruckert C."/>
            <person name="Albersmeier A."/>
            <person name="Jiang C.-L."/>
            <person name="Jiang Y."/>
            <person name="Kalinowski J."/>
            <person name="Schneider O."/>
            <person name="Winkler A."/>
            <person name="Zotchev S.B."/>
        </authorList>
    </citation>
    <scope>NUCLEOTIDE SEQUENCE [LARGE SCALE GENOMIC DNA]</scope>
    <source>
        <strain evidence="2 3">YIM 121212</strain>
    </source>
</reference>
<keyword evidence="3" id="KW-1185">Reference proteome</keyword>
<evidence type="ECO:0000313" key="3">
    <source>
        <dbReference type="Proteomes" id="UP000247892"/>
    </source>
</evidence>
<evidence type="ECO:0000313" key="2">
    <source>
        <dbReference type="EMBL" id="PXY34137.1"/>
    </source>
</evidence>
<dbReference type="AlphaFoldDB" id="A0A318LL07"/>
<sequence length="432" mass="42377">MSGEQVFDNFKQGEGTSSLQLIATELLKLQKTYGKRAEAIEGIQRSMESAWSGDAGTRARQGAGPLMPALEESARNMDSTVGSMKTQAGDWHTAANSVEPVPPLPEKPNPWTTGLKAAIPVAGPFMASSDLRSYQDGVEAHNRAAQHNVDVMSAYSNQTSSNSNFPRTYGVLEPGSSPISVASSSTPSAISGDLHSDVTRSSTVSAPAGTGTPVTSGPMTSAVPQVGSPVSTGAGTPTTTPGPITSGPAGSTGPTGPTTGLAAAGPVTPPPGSSSGDRARPGSTPPGRSTFGTTNPTKPGAPRGLSERAGSRLYSPGGGSSGGTVGRGGAGGVGGVGSGGSAGDAASRALGAGKGTGAGLPGGAASAAESAAARSAAGTRGAGMGAMGAAGAGGARREEDEEHQRAAYLQENDPDEVFIGDLGKTTPPVIGE</sequence>
<organism evidence="2 3">
    <name type="scientific">Prauserella flavalba</name>
    <dbReference type="NCBI Taxonomy" id="1477506"/>
    <lineage>
        <taxon>Bacteria</taxon>
        <taxon>Bacillati</taxon>
        <taxon>Actinomycetota</taxon>
        <taxon>Actinomycetes</taxon>
        <taxon>Pseudonocardiales</taxon>
        <taxon>Pseudonocardiaceae</taxon>
        <taxon>Prauserella</taxon>
    </lineage>
</organism>
<feature type="compositionally biased region" description="Polar residues" evidence="1">
    <location>
        <begin position="212"/>
        <end position="223"/>
    </location>
</feature>
<comment type="caution">
    <text evidence="2">The sequence shown here is derived from an EMBL/GenBank/DDBJ whole genome shotgun (WGS) entry which is preliminary data.</text>
</comment>
<dbReference type="Gene3D" id="1.20.1260.20">
    <property type="entry name" value="PPE superfamily"/>
    <property type="match status" value="1"/>
</dbReference>
<feature type="compositionally biased region" description="Gly residues" evidence="1">
    <location>
        <begin position="352"/>
        <end position="362"/>
    </location>
</feature>
<dbReference type="EMBL" id="MASU01000006">
    <property type="protein sequence ID" value="PXY34137.1"/>
    <property type="molecule type" value="Genomic_DNA"/>
</dbReference>
<feature type="compositionally biased region" description="Low complexity" evidence="1">
    <location>
        <begin position="176"/>
        <end position="191"/>
    </location>
</feature>
<feature type="compositionally biased region" description="Gly residues" evidence="1">
    <location>
        <begin position="380"/>
        <end position="394"/>
    </location>
</feature>
<proteinExistence type="predicted"/>
<feature type="compositionally biased region" description="Polar residues" evidence="1">
    <location>
        <begin position="286"/>
        <end position="297"/>
    </location>
</feature>
<feature type="region of interest" description="Disordered" evidence="1">
    <location>
        <begin position="176"/>
        <end position="432"/>
    </location>
</feature>
<accession>A0A318LL07</accession>
<feature type="compositionally biased region" description="Basic and acidic residues" evidence="1">
    <location>
        <begin position="395"/>
        <end position="405"/>
    </location>
</feature>
<evidence type="ECO:0000256" key="1">
    <source>
        <dbReference type="SAM" id="MobiDB-lite"/>
    </source>
</evidence>
<feature type="compositionally biased region" description="Low complexity" evidence="1">
    <location>
        <begin position="227"/>
        <end position="266"/>
    </location>
</feature>
<dbReference type="Proteomes" id="UP000247892">
    <property type="component" value="Unassembled WGS sequence"/>
</dbReference>
<feature type="compositionally biased region" description="Low complexity" evidence="1">
    <location>
        <begin position="363"/>
        <end position="379"/>
    </location>
</feature>
<name>A0A318LL07_9PSEU</name>
<gene>
    <name evidence="2" type="ORF">BA062_16370</name>
</gene>
<evidence type="ECO:0008006" key="4">
    <source>
        <dbReference type="Google" id="ProtNLM"/>
    </source>
</evidence>
<feature type="compositionally biased region" description="Gly residues" evidence="1">
    <location>
        <begin position="316"/>
        <end position="342"/>
    </location>
</feature>
<dbReference type="InterPro" id="IPR038332">
    <property type="entry name" value="PPE_sf"/>
</dbReference>
<protein>
    <recommendedName>
        <fullName evidence="4">PPE family protein</fullName>
    </recommendedName>
</protein>